<comment type="caution">
    <text evidence="4">The sequence shown here is derived from an EMBL/GenBank/DDBJ whole genome shotgun (WGS) entry which is preliminary data.</text>
</comment>
<organism evidence="4 5">
    <name type="scientific">Lottiidibacillus patelloidae</name>
    <dbReference type="NCBI Taxonomy" id="2670334"/>
    <lineage>
        <taxon>Bacteria</taxon>
        <taxon>Bacillati</taxon>
        <taxon>Bacillota</taxon>
        <taxon>Bacilli</taxon>
        <taxon>Bacillales</taxon>
        <taxon>Bacillaceae</taxon>
        <taxon>Lottiidibacillus</taxon>
    </lineage>
</organism>
<dbReference type="GO" id="GO:0030420">
    <property type="term" value="P:establishment of competence for transformation"/>
    <property type="evidence" value="ECO:0007669"/>
    <property type="project" value="UniProtKB-KW"/>
</dbReference>
<dbReference type="InterPro" id="IPR016977">
    <property type="entry name" value="ComGF"/>
</dbReference>
<dbReference type="Pfam" id="PF15980">
    <property type="entry name" value="ComGF"/>
    <property type="match status" value="1"/>
</dbReference>
<keyword evidence="2" id="KW-0178">Competence</keyword>
<evidence type="ECO:0000313" key="4">
    <source>
        <dbReference type="EMBL" id="OZM57659.1"/>
    </source>
</evidence>
<dbReference type="Proteomes" id="UP000217083">
    <property type="component" value="Unassembled WGS sequence"/>
</dbReference>
<dbReference type="InterPro" id="IPR012902">
    <property type="entry name" value="N_methyl_site"/>
</dbReference>
<gene>
    <name evidence="4" type="ORF">CIB95_04620</name>
</gene>
<evidence type="ECO:0000256" key="1">
    <source>
        <dbReference type="ARBA" id="ARBA00004241"/>
    </source>
</evidence>
<dbReference type="GO" id="GO:0009986">
    <property type="term" value="C:cell surface"/>
    <property type="evidence" value="ECO:0007669"/>
    <property type="project" value="UniProtKB-SubCell"/>
</dbReference>
<evidence type="ECO:0000313" key="5">
    <source>
        <dbReference type="Proteomes" id="UP000217083"/>
    </source>
</evidence>
<sequence>MVLKQTKGFTLLEMLISFSCFLVLISLLPIIINGMHIPKHLTGNWLKPMEVHLFFEQVGLELRQTRSLTNQWGRLLLTKDDGSVVTIERYGNYIRRRVNNKGHDVMLTNVKSMTFRIVSNGVEIQVTGLNGSKYQKRISLTPYRES</sequence>
<dbReference type="Pfam" id="PF07963">
    <property type="entry name" value="N_methyl"/>
    <property type="match status" value="1"/>
</dbReference>
<keyword evidence="3" id="KW-0472">Membrane</keyword>
<proteinExistence type="predicted"/>
<accession>A0A263BVB8</accession>
<evidence type="ECO:0000256" key="3">
    <source>
        <dbReference type="SAM" id="Phobius"/>
    </source>
</evidence>
<reference evidence="4 5" key="2">
    <citation type="submission" date="2017-09" db="EMBL/GenBank/DDBJ databases">
        <title>Bacillus patelloidae sp. nov., isolated from the intestinal tract of a marine limpet.</title>
        <authorList>
            <person name="Liu R."/>
            <person name="Dong C."/>
            <person name="Shao Z."/>
        </authorList>
    </citation>
    <scope>NUCLEOTIDE SEQUENCE [LARGE SCALE GENOMIC DNA]</scope>
    <source>
        <strain evidence="4 5">SA5d-4</strain>
    </source>
</reference>
<dbReference type="RefSeq" id="WP_094922552.1">
    <property type="nucleotide sequence ID" value="NZ_NPIA01000002.1"/>
</dbReference>
<comment type="subcellular location">
    <subcellularLocation>
        <location evidence="1">Cell surface</location>
    </subcellularLocation>
</comment>
<protein>
    <recommendedName>
        <fullName evidence="6">Competence protein ComGF</fullName>
    </recommendedName>
</protein>
<feature type="transmembrane region" description="Helical" evidence="3">
    <location>
        <begin position="12"/>
        <end position="32"/>
    </location>
</feature>
<evidence type="ECO:0000256" key="2">
    <source>
        <dbReference type="ARBA" id="ARBA00023287"/>
    </source>
</evidence>
<dbReference type="NCBIfam" id="NF041002">
    <property type="entry name" value="pilin_ComGF"/>
    <property type="match status" value="1"/>
</dbReference>
<reference evidence="5" key="1">
    <citation type="submission" date="2017-08" db="EMBL/GenBank/DDBJ databases">
        <authorList>
            <person name="Huang Z."/>
        </authorList>
    </citation>
    <scope>NUCLEOTIDE SEQUENCE [LARGE SCALE GENOMIC DNA]</scope>
    <source>
        <strain evidence="5">SA5d-4</strain>
    </source>
</reference>
<keyword evidence="5" id="KW-1185">Reference proteome</keyword>
<evidence type="ECO:0008006" key="6">
    <source>
        <dbReference type="Google" id="ProtNLM"/>
    </source>
</evidence>
<keyword evidence="3" id="KW-1133">Transmembrane helix</keyword>
<name>A0A263BVB8_9BACI</name>
<keyword evidence="3" id="KW-0812">Transmembrane</keyword>
<dbReference type="EMBL" id="NPIA01000002">
    <property type="protein sequence ID" value="OZM57659.1"/>
    <property type="molecule type" value="Genomic_DNA"/>
</dbReference>
<dbReference type="AlphaFoldDB" id="A0A263BVB8"/>